<evidence type="ECO:0000313" key="2">
    <source>
        <dbReference type="EMBL" id="GAF98216.1"/>
    </source>
</evidence>
<evidence type="ECO:0008006" key="3">
    <source>
        <dbReference type="Google" id="ProtNLM"/>
    </source>
</evidence>
<feature type="transmembrane region" description="Helical" evidence="1">
    <location>
        <begin position="42"/>
        <end position="62"/>
    </location>
</feature>
<keyword evidence="1" id="KW-0472">Membrane</keyword>
<organism evidence="2">
    <name type="scientific">marine sediment metagenome</name>
    <dbReference type="NCBI Taxonomy" id="412755"/>
    <lineage>
        <taxon>unclassified sequences</taxon>
        <taxon>metagenomes</taxon>
        <taxon>ecological metagenomes</taxon>
    </lineage>
</organism>
<gene>
    <name evidence="2" type="ORF">S01H1_24799</name>
</gene>
<dbReference type="AlphaFoldDB" id="X0UFX3"/>
<evidence type="ECO:0000256" key="1">
    <source>
        <dbReference type="SAM" id="Phobius"/>
    </source>
</evidence>
<dbReference type="EMBL" id="BARS01014933">
    <property type="protein sequence ID" value="GAF98216.1"/>
    <property type="molecule type" value="Genomic_DNA"/>
</dbReference>
<name>X0UFX3_9ZZZZ</name>
<accession>X0UFX3</accession>
<feature type="non-terminal residue" evidence="2">
    <location>
        <position position="120"/>
    </location>
</feature>
<reference evidence="2" key="1">
    <citation type="journal article" date="2014" name="Front. Microbiol.">
        <title>High frequency of phylogenetically diverse reductive dehalogenase-homologous genes in deep subseafloor sedimentary metagenomes.</title>
        <authorList>
            <person name="Kawai M."/>
            <person name="Futagami T."/>
            <person name="Toyoda A."/>
            <person name="Takaki Y."/>
            <person name="Nishi S."/>
            <person name="Hori S."/>
            <person name="Arai W."/>
            <person name="Tsubouchi T."/>
            <person name="Morono Y."/>
            <person name="Uchiyama I."/>
            <person name="Ito T."/>
            <person name="Fujiyama A."/>
            <person name="Inagaki F."/>
            <person name="Takami H."/>
        </authorList>
    </citation>
    <scope>NUCLEOTIDE SEQUENCE</scope>
    <source>
        <strain evidence="2">Expedition CK06-06</strain>
    </source>
</reference>
<proteinExistence type="predicted"/>
<keyword evidence="1" id="KW-0812">Transmembrane</keyword>
<keyword evidence="1" id="KW-1133">Transmembrane helix</keyword>
<feature type="transmembrane region" description="Helical" evidence="1">
    <location>
        <begin position="6"/>
        <end position="30"/>
    </location>
</feature>
<sequence>MNKLHYGILWAALTIIILLIFFSIYGAFIGSERAQNFFDSPALVVYWFVLGLMLITGITIFQRPGRPLLIHFGCILVLLGAMLGSDTGHKLQQKLLGIDKINKGQMLIYQGQESNKVVTE</sequence>
<protein>
    <recommendedName>
        <fullName evidence="3">ResB-like domain-containing protein</fullName>
    </recommendedName>
</protein>
<comment type="caution">
    <text evidence="2">The sequence shown here is derived from an EMBL/GenBank/DDBJ whole genome shotgun (WGS) entry which is preliminary data.</text>
</comment>
<feature type="transmembrane region" description="Helical" evidence="1">
    <location>
        <begin position="68"/>
        <end position="85"/>
    </location>
</feature>